<evidence type="ECO:0000313" key="5">
    <source>
        <dbReference type="Proteomes" id="UP000093199"/>
    </source>
</evidence>
<feature type="domain" description="Flagellar hook-length control protein-like C-terminal" evidence="3">
    <location>
        <begin position="292"/>
        <end position="370"/>
    </location>
</feature>
<dbReference type="InterPro" id="IPR038610">
    <property type="entry name" value="FliK-like_C_sf"/>
</dbReference>
<feature type="region of interest" description="Disordered" evidence="2">
    <location>
        <begin position="16"/>
        <end position="37"/>
    </location>
</feature>
<dbReference type="AlphaFoldDB" id="A0A1C0YKH3"/>
<dbReference type="STRING" id="33978.A6M13_10260"/>
<protein>
    <recommendedName>
        <fullName evidence="3">Flagellar hook-length control protein-like C-terminal domain-containing protein</fullName>
    </recommendedName>
</protein>
<evidence type="ECO:0000259" key="3">
    <source>
        <dbReference type="Pfam" id="PF02120"/>
    </source>
</evidence>
<dbReference type="CDD" id="cd17470">
    <property type="entry name" value="T3SS_Flik_C"/>
    <property type="match status" value="1"/>
</dbReference>
<dbReference type="Pfam" id="PF02120">
    <property type="entry name" value="Flg_hook"/>
    <property type="match status" value="1"/>
</dbReference>
<accession>A0A1C0YKH3</accession>
<dbReference type="RefSeq" id="WP_066543382.1">
    <property type="nucleotide sequence ID" value="NZ_MASJ01000003.1"/>
</dbReference>
<dbReference type="EMBL" id="MASJ01000003">
    <property type="protein sequence ID" value="OCS87677.1"/>
    <property type="molecule type" value="Genomic_DNA"/>
</dbReference>
<comment type="caution">
    <text evidence="4">The sequence shown here is derived from an EMBL/GenBank/DDBJ whole genome shotgun (WGS) entry which is preliminary data.</text>
</comment>
<feature type="compositionally biased region" description="Acidic residues" evidence="2">
    <location>
        <begin position="394"/>
        <end position="405"/>
    </location>
</feature>
<evidence type="ECO:0000256" key="2">
    <source>
        <dbReference type="SAM" id="MobiDB-lite"/>
    </source>
</evidence>
<dbReference type="OrthoDB" id="2112988at2"/>
<sequence length="420" mass="46347">MAITFTNMIQPAAAPAQQSVAKVNSSTSQSSQQNKFDDYLTDATTTKEPVQTQSDQPDVVKEVEEVIAAETLDEVGEVLDVELTDDAVVVEIAPEQLVPVDELMNLEDLATLLNIDIEELEAVLTQLLEQEVQLDSVWDLITLVEQQAPEVIAQLVTALQSEHAQVTPKDAAQVIKLLKIAELVGQKTDLLQPQVQQLQAVKQALEQVAVAVKPVPVETPKPAPLPFQTFQPVFAKVTVTEGKTDVPQEVNVAPQQTTQNAKPQVIQVALPQTNSSAQSEALAKEIQAIIQRQQISNQQGTLKLAIKLYPENLGTIRLELMHKDGMLTARLMASTASGKELLDAQINQLKQGLTAQNIQIDRIEITQSLQDPSRNLNNSDQHLFNNFFQRQQQDDDESEDTEEEQPSFSDFLAQMEEIEA</sequence>
<feature type="region of interest" description="Disordered" evidence="2">
    <location>
        <begin position="389"/>
        <end position="420"/>
    </location>
</feature>
<proteinExistence type="predicted"/>
<name>A0A1C0YKH3_9BACL</name>
<dbReference type="Gene3D" id="3.30.750.140">
    <property type="match status" value="1"/>
</dbReference>
<reference evidence="4 5" key="1">
    <citation type="submission" date="2016-07" db="EMBL/GenBank/DDBJ databases">
        <title>Caryophanon tenue genome sequencing.</title>
        <authorList>
            <person name="Verma A."/>
            <person name="Pal Y."/>
            <person name="Krishnamurthi S."/>
        </authorList>
    </citation>
    <scope>NUCLEOTIDE SEQUENCE [LARGE SCALE GENOMIC DNA]</scope>
    <source>
        <strain evidence="4 5">DSM 14152</strain>
    </source>
</reference>
<keyword evidence="1" id="KW-0175">Coiled coil</keyword>
<evidence type="ECO:0000256" key="1">
    <source>
        <dbReference type="SAM" id="Coils"/>
    </source>
</evidence>
<evidence type="ECO:0000313" key="4">
    <source>
        <dbReference type="EMBL" id="OCS87677.1"/>
    </source>
</evidence>
<dbReference type="Proteomes" id="UP000093199">
    <property type="component" value="Unassembled WGS sequence"/>
</dbReference>
<feature type="coiled-coil region" evidence="1">
    <location>
        <begin position="103"/>
        <end position="130"/>
    </location>
</feature>
<gene>
    <name evidence="4" type="ORF">A6M13_10260</name>
</gene>
<keyword evidence="5" id="KW-1185">Reference proteome</keyword>
<dbReference type="InterPro" id="IPR021136">
    <property type="entry name" value="Flagellar_hook_control-like_C"/>
</dbReference>
<organism evidence="4 5">
    <name type="scientific">Caryophanon tenue</name>
    <dbReference type="NCBI Taxonomy" id="33978"/>
    <lineage>
        <taxon>Bacteria</taxon>
        <taxon>Bacillati</taxon>
        <taxon>Bacillota</taxon>
        <taxon>Bacilli</taxon>
        <taxon>Bacillales</taxon>
        <taxon>Caryophanaceae</taxon>
        <taxon>Caryophanon</taxon>
    </lineage>
</organism>